<accession>A0ABW8YCH5</accession>
<dbReference type="EMBL" id="JBELQB010000004">
    <property type="protein sequence ID" value="MFL9837016.1"/>
    <property type="molecule type" value="Genomic_DNA"/>
</dbReference>
<dbReference type="Pfam" id="PF13568">
    <property type="entry name" value="OMP_b-brl_2"/>
    <property type="match status" value="1"/>
</dbReference>
<reference evidence="2 3" key="1">
    <citation type="submission" date="2024-06" db="EMBL/GenBank/DDBJ databases">
        <authorList>
            <person name="Kaempfer P."/>
            <person name="Viver T."/>
        </authorList>
    </citation>
    <scope>NUCLEOTIDE SEQUENCE [LARGE SCALE GENOMIC DNA]</scope>
    <source>
        <strain evidence="2 3">ST-75</strain>
    </source>
</reference>
<proteinExistence type="predicted"/>
<feature type="domain" description="Outer membrane protein beta-barrel" evidence="1">
    <location>
        <begin position="52"/>
        <end position="210"/>
    </location>
</feature>
<name>A0ABW8YCH5_9FLAO</name>
<comment type="caution">
    <text evidence="2">The sequence shown here is derived from an EMBL/GenBank/DDBJ whole genome shotgun (WGS) entry which is preliminary data.</text>
</comment>
<gene>
    <name evidence="2" type="ORF">ABS768_05860</name>
</gene>
<dbReference type="InterPro" id="IPR025665">
    <property type="entry name" value="Beta-barrel_OMP_2"/>
</dbReference>
<organism evidence="2 3">
    <name type="scientific">Flavobacterium rhizophilum</name>
    <dbReference type="NCBI Taxonomy" id="3163296"/>
    <lineage>
        <taxon>Bacteria</taxon>
        <taxon>Pseudomonadati</taxon>
        <taxon>Bacteroidota</taxon>
        <taxon>Flavobacteriia</taxon>
        <taxon>Flavobacteriales</taxon>
        <taxon>Flavobacteriaceae</taxon>
        <taxon>Flavobacterium</taxon>
    </lineage>
</organism>
<sequence>MQKLQPARRFLFVLLFIACPYFASGQAVIALFFGDKISNDKVSVGLYFAGQSSYITNTNNSKNANGLAIGAYTDIKLKGNWMISNFMSFKSPKGLKEIPLNYEIIPNGIYSPNATIHRKLVYFEIVPLLRYKFTPSFSVALGPQFGVRIGAKDFYIDERDDGSTETVEYKTKDYLHRFDAGFAADIQYVLKEGNGIHLNLRFCSGLTNIYKSNVPFTGVNQYFHFGVGIPITGNNETK</sequence>
<protein>
    <submittedName>
        <fullName evidence="2">Outer membrane beta-barrel protein</fullName>
    </submittedName>
</protein>
<dbReference type="RefSeq" id="WP_408074040.1">
    <property type="nucleotide sequence ID" value="NZ_JBELQB010000004.1"/>
</dbReference>
<keyword evidence="3" id="KW-1185">Reference proteome</keyword>
<dbReference type="Proteomes" id="UP001629059">
    <property type="component" value="Unassembled WGS sequence"/>
</dbReference>
<evidence type="ECO:0000313" key="2">
    <source>
        <dbReference type="EMBL" id="MFL9837016.1"/>
    </source>
</evidence>
<evidence type="ECO:0000313" key="3">
    <source>
        <dbReference type="Proteomes" id="UP001629059"/>
    </source>
</evidence>
<evidence type="ECO:0000259" key="1">
    <source>
        <dbReference type="Pfam" id="PF13568"/>
    </source>
</evidence>